<reference evidence="1 2" key="1">
    <citation type="submission" date="2018-10" db="EMBL/GenBank/DDBJ databases">
        <title>Phylogenomics of Brevibacillus.</title>
        <authorList>
            <person name="Dunlap C."/>
        </authorList>
    </citation>
    <scope>NUCLEOTIDE SEQUENCE [LARGE SCALE GENOMIC DNA]</scope>
    <source>
        <strain evidence="1 2">DSM 100115</strain>
    </source>
</reference>
<keyword evidence="2" id="KW-1185">Reference proteome</keyword>
<sequence length="90" mass="10292">MSKLQKVLLIVSAFVAGSLTWAIIPKAQTSDSLKDYRIFFRDENGSELVHVTTTPQGDLWIYNESDQSIYYIENPKESKQMNILKKQIAP</sequence>
<dbReference type="EMBL" id="RHHS01000029">
    <property type="protein sequence ID" value="RNB56342.1"/>
    <property type="molecule type" value="Genomic_DNA"/>
</dbReference>
<dbReference type="RefSeq" id="WP_122905142.1">
    <property type="nucleotide sequence ID" value="NZ_RHHS01000029.1"/>
</dbReference>
<evidence type="ECO:0000313" key="1">
    <source>
        <dbReference type="EMBL" id="RNB56342.1"/>
    </source>
</evidence>
<name>A0A3M8AZ21_9BACL</name>
<dbReference type="Proteomes" id="UP000268829">
    <property type="component" value="Unassembled WGS sequence"/>
</dbReference>
<protein>
    <submittedName>
        <fullName evidence="1">Uncharacterized protein</fullName>
    </submittedName>
</protein>
<proteinExistence type="predicted"/>
<evidence type="ECO:0000313" key="2">
    <source>
        <dbReference type="Proteomes" id="UP000268829"/>
    </source>
</evidence>
<accession>A0A3M8AZ21</accession>
<dbReference type="AlphaFoldDB" id="A0A3M8AZ21"/>
<organism evidence="1 2">
    <name type="scientific">Brevibacillus gelatini</name>
    <dbReference type="NCBI Taxonomy" id="1655277"/>
    <lineage>
        <taxon>Bacteria</taxon>
        <taxon>Bacillati</taxon>
        <taxon>Bacillota</taxon>
        <taxon>Bacilli</taxon>
        <taxon>Bacillales</taxon>
        <taxon>Paenibacillaceae</taxon>
        <taxon>Brevibacillus</taxon>
    </lineage>
</organism>
<dbReference type="OrthoDB" id="9887979at2"/>
<comment type="caution">
    <text evidence="1">The sequence shown here is derived from an EMBL/GenBank/DDBJ whole genome shotgun (WGS) entry which is preliminary data.</text>
</comment>
<gene>
    <name evidence="1" type="ORF">EDM57_12820</name>
</gene>